<dbReference type="RefSeq" id="WP_066186446.1">
    <property type="nucleotide sequence ID" value="NZ_LCUJ01000003.1"/>
</dbReference>
<evidence type="ECO:0000259" key="1">
    <source>
        <dbReference type="Pfam" id="PF01863"/>
    </source>
</evidence>
<dbReference type="STRING" id="544718.AAX25_01181"/>
<dbReference type="EMBL" id="LCUJ01000003">
    <property type="protein sequence ID" value="OCL99490.1"/>
    <property type="molecule type" value="Genomic_DNA"/>
</dbReference>
<proteinExistence type="predicted"/>
<dbReference type="OrthoDB" id="5321643at2"/>
<dbReference type="Proteomes" id="UP000093281">
    <property type="component" value="Unassembled WGS sequence"/>
</dbReference>
<feature type="domain" description="YgjP-like metallopeptidase" evidence="1">
    <location>
        <begin position="72"/>
        <end position="195"/>
    </location>
</feature>
<dbReference type="PATRIC" id="fig|544718.51.peg.1275"/>
<dbReference type="CDD" id="cd07344">
    <property type="entry name" value="M48_yhfN_like"/>
    <property type="match status" value="1"/>
</dbReference>
<dbReference type="Gene3D" id="3.30.2010.10">
    <property type="entry name" value="Metalloproteases ('zincins'), catalytic domain"/>
    <property type="match status" value="1"/>
</dbReference>
<sequence>MIFTLFLNDNLVNVELLNKNHIKHCYLRVIKKDLIQIKANKYFTLSDAKNLIEYKKDWINKSIENRLKKELNEDEFLLLGEKKLKEDYTIKNIDTFYKDICKTYIPKFIEKYQVLMNLYPTKISYRKNRRTWGSCNYKNELNFNINLAKYPLNIMEYIVIHELSHIKHKNHSKDFWTLVKEFSPNYKEIEKEFKSLL</sequence>
<dbReference type="PANTHER" id="PTHR30399:SF1">
    <property type="entry name" value="UTP PYROPHOSPHATASE"/>
    <property type="match status" value="1"/>
</dbReference>
<evidence type="ECO:0000313" key="2">
    <source>
        <dbReference type="EMBL" id="OCL99490.1"/>
    </source>
</evidence>
<comment type="caution">
    <text evidence="2">The sequence shown here is derived from an EMBL/GenBank/DDBJ whole genome shotgun (WGS) entry which is preliminary data.</text>
</comment>
<evidence type="ECO:0000313" key="3">
    <source>
        <dbReference type="Proteomes" id="UP000093281"/>
    </source>
</evidence>
<dbReference type="InterPro" id="IPR002725">
    <property type="entry name" value="YgjP-like_metallopeptidase"/>
</dbReference>
<organism evidence="2 3">
    <name type="scientific">Aliarcobacter thereius</name>
    <dbReference type="NCBI Taxonomy" id="544718"/>
    <lineage>
        <taxon>Bacteria</taxon>
        <taxon>Pseudomonadati</taxon>
        <taxon>Campylobacterota</taxon>
        <taxon>Epsilonproteobacteria</taxon>
        <taxon>Campylobacterales</taxon>
        <taxon>Arcobacteraceae</taxon>
        <taxon>Aliarcobacter</taxon>
    </lineage>
</organism>
<protein>
    <submittedName>
        <fullName evidence="2">WLM domain protein</fullName>
    </submittedName>
</protein>
<dbReference type="PANTHER" id="PTHR30399">
    <property type="entry name" value="UNCHARACTERIZED PROTEIN YGJP"/>
    <property type="match status" value="1"/>
</dbReference>
<dbReference type="AlphaFoldDB" id="A0A1C0B7C3"/>
<reference evidence="3" key="1">
    <citation type="submission" date="2015-05" db="EMBL/GenBank/DDBJ databases">
        <authorList>
            <person name="Rovetto F."/>
            <person name="Cocolin L."/>
            <person name="Illeghems K."/>
            <person name="Van Nieuwerburgh F."/>
            <person name="Houf K."/>
        </authorList>
    </citation>
    <scope>NUCLEOTIDE SEQUENCE [LARGE SCALE GENOMIC DNA]</scope>
    <source>
        <strain evidence="3">DU22</strain>
    </source>
</reference>
<name>A0A1C0B7C3_9BACT</name>
<gene>
    <name evidence="2" type="ORF">AAX29_01304</name>
</gene>
<accession>A0A1C0B7C3</accession>
<dbReference type="Pfam" id="PF01863">
    <property type="entry name" value="YgjP-like"/>
    <property type="match status" value="1"/>
</dbReference>
<dbReference type="InterPro" id="IPR053136">
    <property type="entry name" value="UTP_pyrophosphatase-like"/>
</dbReference>